<name>A0ABQ8USN3_9EUKA</name>
<gene>
    <name evidence="2" type="ORF">PAPYR_2960</name>
</gene>
<feature type="compositionally biased region" description="Low complexity" evidence="1">
    <location>
        <begin position="10"/>
        <end position="19"/>
    </location>
</feature>
<comment type="caution">
    <text evidence="2">The sequence shown here is derived from an EMBL/GenBank/DDBJ whole genome shotgun (WGS) entry which is preliminary data.</text>
</comment>
<evidence type="ECO:0000256" key="1">
    <source>
        <dbReference type="SAM" id="MobiDB-lite"/>
    </source>
</evidence>
<protein>
    <submittedName>
        <fullName evidence="2">Uncharacterized protein</fullName>
    </submittedName>
</protein>
<evidence type="ECO:0000313" key="3">
    <source>
        <dbReference type="Proteomes" id="UP001141327"/>
    </source>
</evidence>
<reference evidence="2" key="1">
    <citation type="journal article" date="2022" name="bioRxiv">
        <title>Genomics of Preaxostyla Flagellates Illuminates Evolutionary Transitions and the Path Towards Mitochondrial Loss.</title>
        <authorList>
            <person name="Novak L.V.F."/>
            <person name="Treitli S.C."/>
            <person name="Pyrih J."/>
            <person name="Halakuc P."/>
            <person name="Pipaliya S.V."/>
            <person name="Vacek V."/>
            <person name="Brzon O."/>
            <person name="Soukal P."/>
            <person name="Eme L."/>
            <person name="Dacks J.B."/>
            <person name="Karnkowska A."/>
            <person name="Elias M."/>
            <person name="Hampl V."/>
        </authorList>
    </citation>
    <scope>NUCLEOTIDE SEQUENCE</scope>
    <source>
        <strain evidence="2">RCP-MX</strain>
    </source>
</reference>
<proteinExistence type="predicted"/>
<evidence type="ECO:0000313" key="2">
    <source>
        <dbReference type="EMBL" id="KAJ4460727.1"/>
    </source>
</evidence>
<keyword evidence="3" id="KW-1185">Reference proteome</keyword>
<organism evidence="2 3">
    <name type="scientific">Paratrimastix pyriformis</name>
    <dbReference type="NCBI Taxonomy" id="342808"/>
    <lineage>
        <taxon>Eukaryota</taxon>
        <taxon>Metamonada</taxon>
        <taxon>Preaxostyla</taxon>
        <taxon>Paratrimastigidae</taxon>
        <taxon>Paratrimastix</taxon>
    </lineage>
</organism>
<accession>A0ABQ8USN3</accession>
<feature type="region of interest" description="Disordered" evidence="1">
    <location>
        <begin position="1"/>
        <end position="38"/>
    </location>
</feature>
<dbReference type="Proteomes" id="UP001141327">
    <property type="component" value="Unassembled WGS sequence"/>
</dbReference>
<sequence length="146" mass="16172">MNTRSDEGTSHSLLLSILPSCPPPEPQAQPGLTEPGKDDAIHLSDYVQLPQMQRIAEDGPDGLQAEVRLAQRLRAHLVYSDVVQVYGYHYPPEGDFPQGGIHKIHKNMRKDGCVFLRGPPGLQEADQKWTAIFMAFANQVPDATED</sequence>
<dbReference type="EMBL" id="JAPMOS010000011">
    <property type="protein sequence ID" value="KAJ4460727.1"/>
    <property type="molecule type" value="Genomic_DNA"/>
</dbReference>